<proteinExistence type="predicted"/>
<evidence type="ECO:0000313" key="1">
    <source>
        <dbReference type="EMBL" id="KKS98257.1"/>
    </source>
</evidence>
<accession>A0A0G1DL13</accession>
<gene>
    <name evidence="1" type="ORF">UV73_C0003G0199</name>
</gene>
<dbReference type="AlphaFoldDB" id="A0A0G1DL13"/>
<sequence length="75" mass="8394">MPKMHEKIITVPPGVEINYGLTEDSDSVVTHSPTQLKIIGPLANGAYPVHIIEDGKERPELLFYHQPEPKPPRPE</sequence>
<name>A0A0G1DL13_9BACT</name>
<dbReference type="Proteomes" id="UP000034894">
    <property type="component" value="Unassembled WGS sequence"/>
</dbReference>
<dbReference type="STRING" id="1618443.UV73_C0003G0199"/>
<organism evidence="1 2">
    <name type="scientific">Candidatus Gottesmanbacteria bacterium GW2011_GWA2_43_14</name>
    <dbReference type="NCBI Taxonomy" id="1618443"/>
    <lineage>
        <taxon>Bacteria</taxon>
        <taxon>Candidatus Gottesmaniibacteriota</taxon>
    </lineage>
</organism>
<comment type="caution">
    <text evidence="1">The sequence shown here is derived from an EMBL/GenBank/DDBJ whole genome shotgun (WGS) entry which is preliminary data.</text>
</comment>
<protein>
    <submittedName>
        <fullName evidence="1">Uncharacterized protein</fullName>
    </submittedName>
</protein>
<evidence type="ECO:0000313" key="2">
    <source>
        <dbReference type="Proteomes" id="UP000034894"/>
    </source>
</evidence>
<dbReference type="EMBL" id="LCFP01000003">
    <property type="protein sequence ID" value="KKS98257.1"/>
    <property type="molecule type" value="Genomic_DNA"/>
</dbReference>
<reference evidence="1 2" key="1">
    <citation type="journal article" date="2015" name="Nature">
        <title>rRNA introns, odd ribosomes, and small enigmatic genomes across a large radiation of phyla.</title>
        <authorList>
            <person name="Brown C.T."/>
            <person name="Hug L.A."/>
            <person name="Thomas B.C."/>
            <person name="Sharon I."/>
            <person name="Castelle C.J."/>
            <person name="Singh A."/>
            <person name="Wilkins M.J."/>
            <person name="Williams K.H."/>
            <person name="Banfield J.F."/>
        </authorList>
    </citation>
    <scope>NUCLEOTIDE SEQUENCE [LARGE SCALE GENOMIC DNA]</scope>
</reference>